<protein>
    <submittedName>
        <fullName evidence="3">Carboxypeptidase regulatory-like domain-containing protein</fullName>
    </submittedName>
</protein>
<feature type="region of interest" description="Disordered" evidence="1">
    <location>
        <begin position="849"/>
        <end position="868"/>
    </location>
</feature>
<comment type="caution">
    <text evidence="3">The sequence shown here is derived from an EMBL/GenBank/DDBJ whole genome shotgun (WGS) entry which is preliminary data.</text>
</comment>
<organism evidence="3 4">
    <name type="scientific">Pyxidicoccus fallax</name>
    <dbReference type="NCBI Taxonomy" id="394095"/>
    <lineage>
        <taxon>Bacteria</taxon>
        <taxon>Pseudomonadati</taxon>
        <taxon>Myxococcota</taxon>
        <taxon>Myxococcia</taxon>
        <taxon>Myxococcales</taxon>
        <taxon>Cystobacterineae</taxon>
        <taxon>Myxococcaceae</taxon>
        <taxon>Pyxidicoccus</taxon>
    </lineage>
</organism>
<feature type="chain" id="PRO_5032550340" evidence="2">
    <location>
        <begin position="28"/>
        <end position="868"/>
    </location>
</feature>
<dbReference type="AlphaFoldDB" id="A0A848LVK1"/>
<keyword evidence="3" id="KW-0121">Carboxypeptidase</keyword>
<evidence type="ECO:0000313" key="3">
    <source>
        <dbReference type="EMBL" id="NMO21826.1"/>
    </source>
</evidence>
<gene>
    <name evidence="3" type="ORF">HG543_44295</name>
</gene>
<keyword evidence="3" id="KW-0645">Protease</keyword>
<dbReference type="EMBL" id="JABBJJ010000356">
    <property type="protein sequence ID" value="NMO21826.1"/>
    <property type="molecule type" value="Genomic_DNA"/>
</dbReference>
<sequence>MSPSPRFLPLAGLACALLLLAGCASDAEDTPGLPPAPGPQFDCAVDQDCPDLDLFFCDTSVSRCTPGCRMPVHCGAPRRGAYALPECDNSPLGCQCDMNRCVPAVCASDEDCAEGRACRDGACVAPPAAATAASCEVTPDFVVGRVGTPVTFTVWARDGAGAPVVPRSGVTWRTRAASVTGEGTGSSAAFVLAEPGGEQDAVEALVGNVSCRARVLVLPATVPAGGVRVLVVDELTGRPVPLATVAVSNDVGALTASGVTGPEGAAWVPATGEVGLSVFHPGYGYLTLARHDATASRDVRLAVRRNPLDRFGGVRGTFVGPDVPPVVPTPALRMGLAGLSVPGLPSDVSPEALLGPEREVEVGLGNSRRPLSLPAGASLWGAGTLPPEVSVPGVAGLCDASLDGVPDAEAAVRAGACGIRAAWALQGELPLSELPLNALEPGADPLLLLGQLLTGSPRFTSTVRRDTRFTLEPTPGIDTGAPDLGAVMYPHAVSFAQGGVRLAFPFTVRVPALPRYRGEYLDRAYVLAAVSAPGRGLVPLGLGAATNTAPADPNTDRDERLSTPGLVLVRMAPAHGGLEGQPYRLVVAATSGLAREDVSAATVTTSLLVDLPGPDFDPSGLRPVSTRTGFLGLPEDSGYNFEAVASEELEGRQFRADVDDAASLVRVIFTNRSSRRWTVLAEPDRARAGFRVPRAPPGFEDRTFFGDLQGSRASLRVEALRVGGPAERDRLGPASLVSADGPGLERVGDLTLATATLDMGRPEVGWLFPELEGQRLVRGSAVRVRVTGLSVGSGDMEAQVRLTLRGGIGCEGTVLLEDEAVSQGRGEVEFLLPASCRGTGVTLVAELADSDGDPLRPPVSATRGVDIP</sequence>
<keyword evidence="4" id="KW-1185">Reference proteome</keyword>
<dbReference type="GO" id="GO:0004180">
    <property type="term" value="F:carboxypeptidase activity"/>
    <property type="evidence" value="ECO:0007669"/>
    <property type="project" value="UniProtKB-KW"/>
</dbReference>
<name>A0A848LVK1_9BACT</name>
<keyword evidence="3" id="KW-0378">Hydrolase</keyword>
<feature type="signal peptide" evidence="2">
    <location>
        <begin position="1"/>
        <end position="27"/>
    </location>
</feature>
<evidence type="ECO:0000256" key="2">
    <source>
        <dbReference type="SAM" id="SignalP"/>
    </source>
</evidence>
<reference evidence="3 4" key="1">
    <citation type="submission" date="2020-04" db="EMBL/GenBank/DDBJ databases">
        <title>Draft genome of Pyxidicoccus fallax type strain.</title>
        <authorList>
            <person name="Whitworth D.E."/>
        </authorList>
    </citation>
    <scope>NUCLEOTIDE SEQUENCE [LARGE SCALE GENOMIC DNA]</scope>
    <source>
        <strain evidence="3 4">DSM 14698</strain>
    </source>
</reference>
<proteinExistence type="predicted"/>
<evidence type="ECO:0000313" key="4">
    <source>
        <dbReference type="Proteomes" id="UP000518300"/>
    </source>
</evidence>
<dbReference type="Proteomes" id="UP000518300">
    <property type="component" value="Unassembled WGS sequence"/>
</dbReference>
<dbReference type="RefSeq" id="WP_169350998.1">
    <property type="nucleotide sequence ID" value="NZ_JABBJJ010000356.1"/>
</dbReference>
<accession>A0A848LVK1</accession>
<dbReference type="PROSITE" id="PS51257">
    <property type="entry name" value="PROKAR_LIPOPROTEIN"/>
    <property type="match status" value="1"/>
</dbReference>
<keyword evidence="2" id="KW-0732">Signal</keyword>
<evidence type="ECO:0000256" key="1">
    <source>
        <dbReference type="SAM" id="MobiDB-lite"/>
    </source>
</evidence>